<reference evidence="4 5" key="1">
    <citation type="submission" date="2024-01" db="EMBL/GenBank/DDBJ databases">
        <title>Seven novel Bacillus-like species.</title>
        <authorList>
            <person name="Liu G."/>
        </authorList>
    </citation>
    <scope>NUCLEOTIDE SEQUENCE [LARGE SCALE GENOMIC DNA]</scope>
    <source>
        <strain evidence="4 5">FJAT-51614</strain>
    </source>
</reference>
<dbReference type="Gene3D" id="1.10.510.10">
    <property type="entry name" value="Transferase(Phosphotransferase) domain 1"/>
    <property type="match status" value="1"/>
</dbReference>
<keyword evidence="5" id="KW-1185">Reference proteome</keyword>
<dbReference type="InterPro" id="IPR011009">
    <property type="entry name" value="Kinase-like_dom_sf"/>
</dbReference>
<feature type="transmembrane region" description="Helical" evidence="2">
    <location>
        <begin position="74"/>
        <end position="95"/>
    </location>
</feature>
<evidence type="ECO:0000313" key="4">
    <source>
        <dbReference type="EMBL" id="MEI4770129.1"/>
    </source>
</evidence>
<dbReference type="RefSeq" id="WP_336497684.1">
    <property type="nucleotide sequence ID" value="NZ_JBAWSY010000006.1"/>
</dbReference>
<feature type="transmembrane region" description="Helical" evidence="2">
    <location>
        <begin position="6"/>
        <end position="24"/>
    </location>
</feature>
<dbReference type="PANTHER" id="PTHR10566:SF113">
    <property type="entry name" value="PROTEIN ACTIVITY OF BC1 COMPLEX KINASE 7, CHLOROPLASTIC"/>
    <property type="match status" value="1"/>
</dbReference>
<dbReference type="InterPro" id="IPR000719">
    <property type="entry name" value="Prot_kinase_dom"/>
</dbReference>
<feature type="domain" description="Protein kinase" evidence="3">
    <location>
        <begin position="224"/>
        <end position="524"/>
    </location>
</feature>
<keyword evidence="2" id="KW-0812">Transmembrane</keyword>
<evidence type="ECO:0000313" key="5">
    <source>
        <dbReference type="Proteomes" id="UP001364890"/>
    </source>
</evidence>
<keyword evidence="2" id="KW-0472">Membrane</keyword>
<protein>
    <submittedName>
        <fullName evidence="4">AarF/UbiB family protein</fullName>
    </submittedName>
</protein>
<accession>A0ABU8F528</accession>
<dbReference type="Pfam" id="PF03109">
    <property type="entry name" value="ABC1"/>
    <property type="match status" value="1"/>
</dbReference>
<comment type="caution">
    <text evidence="4">The sequence shown here is derived from an EMBL/GenBank/DDBJ whole genome shotgun (WGS) entry which is preliminary data.</text>
</comment>
<feature type="transmembrane region" description="Helical" evidence="2">
    <location>
        <begin position="605"/>
        <end position="629"/>
    </location>
</feature>
<comment type="similarity">
    <text evidence="1">Belongs to the protein kinase superfamily. ADCK protein kinase family.</text>
</comment>
<proteinExistence type="inferred from homology"/>
<evidence type="ECO:0000256" key="1">
    <source>
        <dbReference type="ARBA" id="ARBA00009670"/>
    </source>
</evidence>
<feature type="transmembrane region" description="Helical" evidence="2">
    <location>
        <begin position="635"/>
        <end position="656"/>
    </location>
</feature>
<dbReference type="EMBL" id="JBAWSY010000006">
    <property type="protein sequence ID" value="MEI4770129.1"/>
    <property type="molecule type" value="Genomic_DNA"/>
</dbReference>
<sequence>MIYAKLFIQMIVVAICIYFVSGRLMGTQIKFTKRILSVVLSVSLTSFVYWYSYLRYTDYLNESMVTAVTNASTLIWIASMLLITMLLYLFFELFSPLELDERGNRHTSQKFFLNRLRNQWRQQKRLRQVVQIGLTNGFTRALKYARHRENDRQLAIAFREILEQSGGIFIKFGQVLSTRKELFSEAFIEELGSLQQNVKPLTEEQVKEILQESLPYSLESVFSYFDMKPIAAASIGQVHKAILRRNNEEVVVKLLRPDVKDIMRDDLNILVDFADWVCSKSTWAESLGFRELAIGFANGLREEVNFDIEVRNTIQITNALVESPYKVKIPRVYTEFSNKCIIVSEFVHGQSVAVGDALFYELEIDRREFARTVLYSFMEQMLVSGIFHADPHPGNIFIDKKEGLPILLDFGAVGRLAAPQQEGMKLLLLGIRQNDASILYDGVMLLIEDVDHAERDDIEQALGQILLKISYVDRVPTEQLIQSLFEVVRDYELTFYPSVGLALRSLITLDGTLRIIKPDFDIFVEGKEYTKKYIESILKKPFKEPGATKDFIEDELTMIIPTLRKIPSRIDRLVQRVESGKIILHHDIFSDRKNADFVTQLFSRFVLLFVGITFGIISAALLAIAQFVYEAYAVYLNTAAYVGLFLCAILLVRLSIQAIRDMKRSNN</sequence>
<evidence type="ECO:0000259" key="3">
    <source>
        <dbReference type="PROSITE" id="PS50011"/>
    </source>
</evidence>
<dbReference type="InterPro" id="IPR004147">
    <property type="entry name" value="ABC1_dom"/>
</dbReference>
<keyword evidence="2" id="KW-1133">Transmembrane helix</keyword>
<gene>
    <name evidence="4" type="ORF">WAX74_10820</name>
</gene>
<dbReference type="SUPFAM" id="SSF56112">
    <property type="entry name" value="Protein kinase-like (PK-like)"/>
    <property type="match status" value="1"/>
</dbReference>
<feature type="transmembrane region" description="Helical" evidence="2">
    <location>
        <begin position="36"/>
        <end position="54"/>
    </location>
</feature>
<name>A0ABU8F528_9BACI</name>
<dbReference type="CDD" id="cd05121">
    <property type="entry name" value="ABC1_ADCK3-like"/>
    <property type="match status" value="1"/>
</dbReference>
<dbReference type="PANTHER" id="PTHR10566">
    <property type="entry name" value="CHAPERONE-ACTIVITY OF BC1 COMPLEX CABC1 -RELATED"/>
    <property type="match status" value="1"/>
</dbReference>
<organism evidence="4 5">
    <name type="scientific">Psychrobacillus mangrovi</name>
    <dbReference type="NCBI Taxonomy" id="3117745"/>
    <lineage>
        <taxon>Bacteria</taxon>
        <taxon>Bacillati</taxon>
        <taxon>Bacillota</taxon>
        <taxon>Bacilli</taxon>
        <taxon>Bacillales</taxon>
        <taxon>Bacillaceae</taxon>
        <taxon>Psychrobacillus</taxon>
    </lineage>
</organism>
<dbReference type="InterPro" id="IPR050154">
    <property type="entry name" value="UbiB_kinase"/>
</dbReference>
<dbReference type="Proteomes" id="UP001364890">
    <property type="component" value="Unassembled WGS sequence"/>
</dbReference>
<dbReference type="PROSITE" id="PS50011">
    <property type="entry name" value="PROTEIN_KINASE_DOM"/>
    <property type="match status" value="1"/>
</dbReference>
<evidence type="ECO:0000256" key="2">
    <source>
        <dbReference type="SAM" id="Phobius"/>
    </source>
</evidence>